<evidence type="ECO:0000256" key="1">
    <source>
        <dbReference type="SAM" id="MobiDB-lite"/>
    </source>
</evidence>
<evidence type="ECO:0000313" key="2">
    <source>
        <dbReference type="EMBL" id="KAK4219298.1"/>
    </source>
</evidence>
<reference evidence="2" key="1">
    <citation type="journal article" date="2023" name="Mol. Phylogenet. Evol.">
        <title>Genome-scale phylogeny and comparative genomics of the fungal order Sordariales.</title>
        <authorList>
            <person name="Hensen N."/>
            <person name="Bonometti L."/>
            <person name="Westerberg I."/>
            <person name="Brannstrom I.O."/>
            <person name="Guillou S."/>
            <person name="Cros-Aarteil S."/>
            <person name="Calhoun S."/>
            <person name="Haridas S."/>
            <person name="Kuo A."/>
            <person name="Mondo S."/>
            <person name="Pangilinan J."/>
            <person name="Riley R."/>
            <person name="LaButti K."/>
            <person name="Andreopoulos B."/>
            <person name="Lipzen A."/>
            <person name="Chen C."/>
            <person name="Yan M."/>
            <person name="Daum C."/>
            <person name="Ng V."/>
            <person name="Clum A."/>
            <person name="Steindorff A."/>
            <person name="Ohm R.A."/>
            <person name="Martin F."/>
            <person name="Silar P."/>
            <person name="Natvig D.O."/>
            <person name="Lalanne C."/>
            <person name="Gautier V."/>
            <person name="Ament-Velasquez S.L."/>
            <person name="Kruys A."/>
            <person name="Hutchinson M.I."/>
            <person name="Powell A.J."/>
            <person name="Barry K."/>
            <person name="Miller A.N."/>
            <person name="Grigoriev I.V."/>
            <person name="Debuchy R."/>
            <person name="Gladieux P."/>
            <person name="Hiltunen Thoren M."/>
            <person name="Johannesson H."/>
        </authorList>
    </citation>
    <scope>NUCLEOTIDE SEQUENCE</scope>
    <source>
        <strain evidence="2">PSN293</strain>
    </source>
</reference>
<dbReference type="Proteomes" id="UP001301769">
    <property type="component" value="Unassembled WGS sequence"/>
</dbReference>
<dbReference type="EMBL" id="MU858049">
    <property type="protein sequence ID" value="KAK4219298.1"/>
    <property type="molecule type" value="Genomic_DNA"/>
</dbReference>
<feature type="region of interest" description="Disordered" evidence="1">
    <location>
        <begin position="218"/>
        <end position="246"/>
    </location>
</feature>
<feature type="compositionally biased region" description="Low complexity" evidence="1">
    <location>
        <begin position="35"/>
        <end position="44"/>
    </location>
</feature>
<keyword evidence="3" id="KW-1185">Reference proteome</keyword>
<feature type="compositionally biased region" description="Low complexity" evidence="1">
    <location>
        <begin position="333"/>
        <end position="348"/>
    </location>
</feature>
<accession>A0AAN6YIY1</accession>
<gene>
    <name evidence="2" type="ORF">QBC37DRAFT_154559</name>
</gene>
<sequence>MHNHRLNEAEADIGSGLSDSRTEPLTGDNHESRQLPELQSSSLPTPTPPPSTSRSPSRTVRELAHKLSQQNLRLEENSTAQAINPPSLDAAVSASVAQSISQPPLPKPVISQDLAILPDVSDPPWAALEVDDEAEGSEDVLKNDPPYLSLLSVARRRSQYLRGESSSMGAGEGGLTRSSGARLRKQMSSQFRDKPAATIANTARVEKMISSGTQCNVQNAAPASTSSTAPAMTSSASTVVEPPKPQTTTDYVYSPMELEVDEAYCNGADTFEEDLSFVEAVVSLRRAGAPGGIRKTVVNGIPLRYQLSADAAMRCQTVVKNRPRMRRRKTVRSESVASSAVTSAISSPVIPPSIPSPHLNPYE</sequence>
<protein>
    <submittedName>
        <fullName evidence="2">Uncharacterized protein</fullName>
    </submittedName>
</protein>
<feature type="region of interest" description="Disordered" evidence="1">
    <location>
        <begin position="161"/>
        <end position="197"/>
    </location>
</feature>
<name>A0AAN6YIY1_9PEZI</name>
<proteinExistence type="predicted"/>
<feature type="region of interest" description="Disordered" evidence="1">
    <location>
        <begin position="1"/>
        <end position="95"/>
    </location>
</feature>
<evidence type="ECO:0000313" key="3">
    <source>
        <dbReference type="Proteomes" id="UP001301769"/>
    </source>
</evidence>
<feature type="compositionally biased region" description="Low complexity" evidence="1">
    <location>
        <begin position="220"/>
        <end position="238"/>
    </location>
</feature>
<comment type="caution">
    <text evidence="2">The sequence shown here is derived from an EMBL/GenBank/DDBJ whole genome shotgun (WGS) entry which is preliminary data.</text>
</comment>
<feature type="compositionally biased region" description="Polar residues" evidence="1">
    <location>
        <begin position="67"/>
        <end position="84"/>
    </location>
</feature>
<dbReference type="AlphaFoldDB" id="A0AAN6YIY1"/>
<feature type="region of interest" description="Disordered" evidence="1">
    <location>
        <begin position="323"/>
        <end position="363"/>
    </location>
</feature>
<organism evidence="2 3">
    <name type="scientific">Rhypophila decipiens</name>
    <dbReference type="NCBI Taxonomy" id="261697"/>
    <lineage>
        <taxon>Eukaryota</taxon>
        <taxon>Fungi</taxon>
        <taxon>Dikarya</taxon>
        <taxon>Ascomycota</taxon>
        <taxon>Pezizomycotina</taxon>
        <taxon>Sordariomycetes</taxon>
        <taxon>Sordariomycetidae</taxon>
        <taxon>Sordariales</taxon>
        <taxon>Naviculisporaceae</taxon>
        <taxon>Rhypophila</taxon>
    </lineage>
</organism>
<reference evidence="2" key="2">
    <citation type="submission" date="2023-05" db="EMBL/GenBank/DDBJ databases">
        <authorList>
            <consortium name="Lawrence Berkeley National Laboratory"/>
            <person name="Steindorff A."/>
            <person name="Hensen N."/>
            <person name="Bonometti L."/>
            <person name="Westerberg I."/>
            <person name="Brannstrom I.O."/>
            <person name="Guillou S."/>
            <person name="Cros-Aarteil S."/>
            <person name="Calhoun S."/>
            <person name="Haridas S."/>
            <person name="Kuo A."/>
            <person name="Mondo S."/>
            <person name="Pangilinan J."/>
            <person name="Riley R."/>
            <person name="Labutti K."/>
            <person name="Andreopoulos B."/>
            <person name="Lipzen A."/>
            <person name="Chen C."/>
            <person name="Yanf M."/>
            <person name="Daum C."/>
            <person name="Ng V."/>
            <person name="Clum A."/>
            <person name="Ohm R."/>
            <person name="Martin F."/>
            <person name="Silar P."/>
            <person name="Natvig D."/>
            <person name="Lalanne C."/>
            <person name="Gautier V."/>
            <person name="Ament-Velasquez S.L."/>
            <person name="Kruys A."/>
            <person name="Hutchinson M.I."/>
            <person name="Powell A.J."/>
            <person name="Barry K."/>
            <person name="Miller A.N."/>
            <person name="Grigoriev I.V."/>
            <person name="Debuchy R."/>
            <person name="Gladieux P."/>
            <person name="Thoren M.H."/>
            <person name="Johannesson H."/>
        </authorList>
    </citation>
    <scope>NUCLEOTIDE SEQUENCE</scope>
    <source>
        <strain evidence="2">PSN293</strain>
    </source>
</reference>